<dbReference type="EMBL" id="WIND01000001">
    <property type="protein sequence ID" value="MSU88389.1"/>
    <property type="molecule type" value="Genomic_DNA"/>
</dbReference>
<keyword evidence="2" id="KW-0732">Signal</keyword>
<dbReference type="GO" id="GO:0015627">
    <property type="term" value="C:type II protein secretion system complex"/>
    <property type="evidence" value="ECO:0007669"/>
    <property type="project" value="TreeGrafter"/>
</dbReference>
<gene>
    <name evidence="5" type="ORF">GE300_02005</name>
</gene>
<feature type="signal peptide" evidence="2">
    <location>
        <begin position="1"/>
        <end position="26"/>
    </location>
</feature>
<dbReference type="InterPro" id="IPR032789">
    <property type="entry name" value="T2SS-T3SS_pil_N"/>
</dbReference>
<feature type="chain" id="PRO_5026897756" evidence="2">
    <location>
        <begin position="27"/>
        <end position="464"/>
    </location>
</feature>
<dbReference type="InterPro" id="IPR004846">
    <property type="entry name" value="T2SS/T3SS_dom"/>
</dbReference>
<evidence type="ECO:0000259" key="3">
    <source>
        <dbReference type="Pfam" id="PF00263"/>
    </source>
</evidence>
<evidence type="ECO:0000313" key="5">
    <source>
        <dbReference type="EMBL" id="MSU88389.1"/>
    </source>
</evidence>
<comment type="similarity">
    <text evidence="1">Belongs to the bacterial secretin family.</text>
</comment>
<organism evidence="5 6">
    <name type="scientific">Halovulum marinum</name>
    <dbReference type="NCBI Taxonomy" id="2662447"/>
    <lineage>
        <taxon>Bacteria</taxon>
        <taxon>Pseudomonadati</taxon>
        <taxon>Pseudomonadota</taxon>
        <taxon>Alphaproteobacteria</taxon>
        <taxon>Rhodobacterales</taxon>
        <taxon>Paracoccaceae</taxon>
        <taxon>Halovulum</taxon>
    </lineage>
</organism>
<dbReference type="AlphaFoldDB" id="A0A6L5YWR4"/>
<dbReference type="GO" id="GO:0009306">
    <property type="term" value="P:protein secretion"/>
    <property type="evidence" value="ECO:0007669"/>
    <property type="project" value="InterPro"/>
</dbReference>
<dbReference type="Pfam" id="PF00263">
    <property type="entry name" value="Secretin"/>
    <property type="match status" value="1"/>
</dbReference>
<dbReference type="PRINTS" id="PR00811">
    <property type="entry name" value="BCTERIALGSPD"/>
</dbReference>
<accession>A0A6L5YWR4</accession>
<evidence type="ECO:0000256" key="2">
    <source>
        <dbReference type="SAM" id="SignalP"/>
    </source>
</evidence>
<feature type="domain" description="Type II/III secretion system secretin-like" evidence="3">
    <location>
        <begin position="259"/>
        <end position="412"/>
    </location>
</feature>
<evidence type="ECO:0000259" key="4">
    <source>
        <dbReference type="Pfam" id="PF13629"/>
    </source>
</evidence>
<dbReference type="InterPro" id="IPR001775">
    <property type="entry name" value="GspD/PilQ"/>
</dbReference>
<keyword evidence="6" id="KW-1185">Reference proteome</keyword>
<protein>
    <submittedName>
        <fullName evidence="5">General secretion pathway protein</fullName>
    </submittedName>
</protein>
<dbReference type="PANTHER" id="PTHR30332:SF17">
    <property type="entry name" value="TYPE IV PILIATION SYSTEM PROTEIN DR_0774-RELATED"/>
    <property type="match status" value="1"/>
</dbReference>
<sequence>MNWNRLIKASLLGFVLSAPLVSDASAQSVLQVMRGATSDNISVSVNRAIVMEADRPFAELSVANPAIADIATLGERTIYVLGKTPGRTTLTILGPEGELITNVEVVVTPDLVEFKERLRDILPNEPIEVTAAAGGMILSGRVSGARKVSRALELAERYAPGQVTNLMMVGGTQQVMLKVRFAEMSRTVAKSLGTNLGTTFAGNDAAGGAFGGDGQALGIVDSGFGSPGDFLIDPTSTGVFGLSLFDLGDFTVNLLIQSLEDKGMVRTLAEPNLVAVSGESASFLAGGEFPVPVDSGDGVTTIEFKPFGVQLQFTPTVIDEDLIRLELTTEVSDIEEVIEGAPTISTRNASTVVEMRDGQSFAIAGLLEDDFTDNVNQVPWLSDVPVLGALFRSSSFARRQSELVIMITPHLVSPTDGDLLSLPTDRMRIPTELELFFNGSIEGSPVVRDVARQDFQGSYGYVME</sequence>
<dbReference type="Proteomes" id="UP000474957">
    <property type="component" value="Unassembled WGS sequence"/>
</dbReference>
<dbReference type="PANTHER" id="PTHR30332">
    <property type="entry name" value="PROBABLE GENERAL SECRETION PATHWAY PROTEIN D"/>
    <property type="match status" value="1"/>
</dbReference>
<dbReference type="InterPro" id="IPR050810">
    <property type="entry name" value="Bact_Secretion_Sys_Channel"/>
</dbReference>
<dbReference type="Pfam" id="PF13629">
    <property type="entry name" value="T2SS-T3SS_pil_N"/>
    <property type="match status" value="1"/>
</dbReference>
<evidence type="ECO:0000313" key="6">
    <source>
        <dbReference type="Proteomes" id="UP000474957"/>
    </source>
</evidence>
<name>A0A6L5YWR4_9RHOB</name>
<reference evidence="5 6" key="1">
    <citation type="submission" date="2019-10" db="EMBL/GenBank/DDBJ databases">
        <title>Cognatihalovulum marinum gen. nov. sp. nov., a new member of the family Rhodobacteraceae isolated from deep seawater of the Northwest Indian Ocean.</title>
        <authorList>
            <person name="Ruan C."/>
            <person name="Wang J."/>
            <person name="Zheng X."/>
            <person name="Song L."/>
            <person name="Zhu Y."/>
            <person name="Huang Y."/>
            <person name="Lu Z."/>
            <person name="Du W."/>
            <person name="Huang L."/>
            <person name="Dai X."/>
        </authorList>
    </citation>
    <scope>NUCLEOTIDE SEQUENCE [LARGE SCALE GENOMIC DNA]</scope>
    <source>
        <strain evidence="5 6">2CG4</strain>
    </source>
</reference>
<proteinExistence type="inferred from homology"/>
<evidence type="ECO:0000256" key="1">
    <source>
        <dbReference type="RuleBase" id="RU004003"/>
    </source>
</evidence>
<comment type="caution">
    <text evidence="5">The sequence shown here is derived from an EMBL/GenBank/DDBJ whole genome shotgun (WGS) entry which is preliminary data.</text>
</comment>
<feature type="domain" description="Pilus formation protein N-terminal" evidence="4">
    <location>
        <begin position="39"/>
        <end position="108"/>
    </location>
</feature>
<dbReference type="RefSeq" id="WP_154444406.1">
    <property type="nucleotide sequence ID" value="NZ_WIND01000001.1"/>
</dbReference>